<dbReference type="Gramene" id="Mp5g01300.1">
    <property type="protein sequence ID" value="Mp5g01300.1.cds1"/>
    <property type="gene ID" value="Mp5g01300"/>
</dbReference>
<dbReference type="AlphaFoldDB" id="A0A2R6VY60"/>
<gene>
    <name evidence="1" type="ORF">MARPO_1134s0001</name>
</gene>
<proteinExistence type="predicted"/>
<protein>
    <submittedName>
        <fullName evidence="1">Uncharacterized protein</fullName>
    </submittedName>
</protein>
<evidence type="ECO:0000313" key="1">
    <source>
        <dbReference type="EMBL" id="PTQ26531.1"/>
    </source>
</evidence>
<accession>A0A2R6VY60</accession>
<organism evidence="1 2">
    <name type="scientific">Marchantia polymorpha</name>
    <name type="common">Common liverwort</name>
    <name type="synonym">Marchantia aquatica</name>
    <dbReference type="NCBI Taxonomy" id="3197"/>
    <lineage>
        <taxon>Eukaryota</taxon>
        <taxon>Viridiplantae</taxon>
        <taxon>Streptophyta</taxon>
        <taxon>Embryophyta</taxon>
        <taxon>Marchantiophyta</taxon>
        <taxon>Marchantiopsida</taxon>
        <taxon>Marchantiidae</taxon>
        <taxon>Marchantiales</taxon>
        <taxon>Marchantiaceae</taxon>
        <taxon>Marchantia</taxon>
    </lineage>
</organism>
<sequence>MCASPNSVSMGCTNDVYLSRSKCITKGVIERSTLYMLRKFSTQTFRIPKVWKVTLLAKKHSVVLYSISN</sequence>
<keyword evidence="2" id="KW-1185">Reference proteome</keyword>
<dbReference type="Proteomes" id="UP000244005">
    <property type="component" value="Unassembled WGS sequence"/>
</dbReference>
<evidence type="ECO:0000313" key="2">
    <source>
        <dbReference type="Proteomes" id="UP000244005"/>
    </source>
</evidence>
<dbReference type="EMBL" id="KZ773578">
    <property type="protein sequence ID" value="PTQ26531.1"/>
    <property type="molecule type" value="Genomic_DNA"/>
</dbReference>
<name>A0A2R6VY60_MARPO</name>
<reference evidence="2" key="1">
    <citation type="journal article" date="2017" name="Cell">
        <title>Insights into land plant evolution garnered from the Marchantia polymorpha genome.</title>
        <authorList>
            <person name="Bowman J.L."/>
            <person name="Kohchi T."/>
            <person name="Yamato K.T."/>
            <person name="Jenkins J."/>
            <person name="Shu S."/>
            <person name="Ishizaki K."/>
            <person name="Yamaoka S."/>
            <person name="Nishihama R."/>
            <person name="Nakamura Y."/>
            <person name="Berger F."/>
            <person name="Adam C."/>
            <person name="Aki S.S."/>
            <person name="Althoff F."/>
            <person name="Araki T."/>
            <person name="Arteaga-Vazquez M.A."/>
            <person name="Balasubrmanian S."/>
            <person name="Barry K."/>
            <person name="Bauer D."/>
            <person name="Boehm C.R."/>
            <person name="Briginshaw L."/>
            <person name="Caballero-Perez J."/>
            <person name="Catarino B."/>
            <person name="Chen F."/>
            <person name="Chiyoda S."/>
            <person name="Chovatia M."/>
            <person name="Davies K.M."/>
            <person name="Delmans M."/>
            <person name="Demura T."/>
            <person name="Dierschke T."/>
            <person name="Dolan L."/>
            <person name="Dorantes-Acosta A.E."/>
            <person name="Eklund D.M."/>
            <person name="Florent S.N."/>
            <person name="Flores-Sandoval E."/>
            <person name="Fujiyama A."/>
            <person name="Fukuzawa H."/>
            <person name="Galik B."/>
            <person name="Grimanelli D."/>
            <person name="Grimwood J."/>
            <person name="Grossniklaus U."/>
            <person name="Hamada T."/>
            <person name="Haseloff J."/>
            <person name="Hetherington A.J."/>
            <person name="Higo A."/>
            <person name="Hirakawa Y."/>
            <person name="Hundley H.N."/>
            <person name="Ikeda Y."/>
            <person name="Inoue K."/>
            <person name="Inoue S.I."/>
            <person name="Ishida S."/>
            <person name="Jia Q."/>
            <person name="Kakita M."/>
            <person name="Kanazawa T."/>
            <person name="Kawai Y."/>
            <person name="Kawashima T."/>
            <person name="Kennedy M."/>
            <person name="Kinose K."/>
            <person name="Kinoshita T."/>
            <person name="Kohara Y."/>
            <person name="Koide E."/>
            <person name="Komatsu K."/>
            <person name="Kopischke S."/>
            <person name="Kubo M."/>
            <person name="Kyozuka J."/>
            <person name="Lagercrantz U."/>
            <person name="Lin S.S."/>
            <person name="Lindquist E."/>
            <person name="Lipzen A.M."/>
            <person name="Lu C.W."/>
            <person name="De Luna E."/>
            <person name="Martienssen R.A."/>
            <person name="Minamino N."/>
            <person name="Mizutani M."/>
            <person name="Mizutani M."/>
            <person name="Mochizuki N."/>
            <person name="Monte I."/>
            <person name="Mosher R."/>
            <person name="Nagasaki H."/>
            <person name="Nakagami H."/>
            <person name="Naramoto S."/>
            <person name="Nishitani K."/>
            <person name="Ohtani M."/>
            <person name="Okamoto T."/>
            <person name="Okumura M."/>
            <person name="Phillips J."/>
            <person name="Pollak B."/>
            <person name="Reinders A."/>
            <person name="Rovekamp M."/>
            <person name="Sano R."/>
            <person name="Sawa S."/>
            <person name="Schmid M.W."/>
            <person name="Shirakawa M."/>
            <person name="Solano R."/>
            <person name="Spunde A."/>
            <person name="Suetsugu N."/>
            <person name="Sugano S."/>
            <person name="Sugiyama A."/>
            <person name="Sun R."/>
            <person name="Suzuki Y."/>
            <person name="Takenaka M."/>
            <person name="Takezawa D."/>
            <person name="Tomogane H."/>
            <person name="Tsuzuki M."/>
            <person name="Ueda T."/>
            <person name="Umeda M."/>
            <person name="Ward J.M."/>
            <person name="Watanabe Y."/>
            <person name="Yazaki K."/>
            <person name="Yokoyama R."/>
            <person name="Yoshitake Y."/>
            <person name="Yotsui I."/>
            <person name="Zachgo S."/>
            <person name="Schmutz J."/>
        </authorList>
    </citation>
    <scope>NUCLEOTIDE SEQUENCE [LARGE SCALE GENOMIC DNA]</scope>
    <source>
        <strain evidence="2">Tak-1</strain>
    </source>
</reference>